<evidence type="ECO:0000259" key="16">
    <source>
        <dbReference type="Pfam" id="PF12810"/>
    </source>
</evidence>
<dbReference type="GO" id="GO:0004714">
    <property type="term" value="F:transmembrane receptor protein tyrosine kinase activity"/>
    <property type="evidence" value="ECO:0007669"/>
    <property type="project" value="UniProtKB-EC"/>
</dbReference>
<evidence type="ECO:0000256" key="11">
    <source>
        <dbReference type="ARBA" id="ARBA00023136"/>
    </source>
</evidence>
<evidence type="ECO:0000256" key="2">
    <source>
        <dbReference type="ARBA" id="ARBA00011902"/>
    </source>
</evidence>
<keyword evidence="4" id="KW-0808">Transferase</keyword>
<evidence type="ECO:0000313" key="18">
    <source>
        <dbReference type="Proteomes" id="UP000001542"/>
    </source>
</evidence>
<dbReference type="EMBL" id="DS113726">
    <property type="protein sequence ID" value="EAX97191.1"/>
    <property type="molecule type" value="Genomic_DNA"/>
</dbReference>
<evidence type="ECO:0000256" key="8">
    <source>
        <dbReference type="ARBA" id="ARBA00022777"/>
    </source>
</evidence>
<dbReference type="Pfam" id="PF12810">
    <property type="entry name" value="ALK_LTK_GRD"/>
    <property type="match status" value="1"/>
</dbReference>
<keyword evidence="14" id="KW-0675">Receptor</keyword>
<evidence type="ECO:0000256" key="12">
    <source>
        <dbReference type="ARBA" id="ARBA00023137"/>
    </source>
</evidence>
<keyword evidence="9" id="KW-0067">ATP-binding</keyword>
<keyword evidence="11" id="KW-0472">Membrane</keyword>
<comment type="subcellular location">
    <subcellularLocation>
        <location evidence="1">Cell membrane</location>
        <topology evidence="1">Single-pass type I membrane protein</topology>
    </subcellularLocation>
</comment>
<keyword evidence="12" id="KW-0829">Tyrosine-protein kinase</keyword>
<evidence type="ECO:0000313" key="17">
    <source>
        <dbReference type="EMBL" id="EAX97191.1"/>
    </source>
</evidence>
<evidence type="ECO:0000256" key="13">
    <source>
        <dbReference type="ARBA" id="ARBA00023157"/>
    </source>
</evidence>
<evidence type="ECO:0000256" key="1">
    <source>
        <dbReference type="ARBA" id="ARBA00004251"/>
    </source>
</evidence>
<name>A2FD39_TRIV3</name>
<gene>
    <name evidence="17" type="ORF">TVAG_355520</name>
</gene>
<evidence type="ECO:0000256" key="3">
    <source>
        <dbReference type="ARBA" id="ARBA00022475"/>
    </source>
</evidence>
<dbReference type="GO" id="GO:0005886">
    <property type="term" value="C:plasma membrane"/>
    <property type="evidence" value="ECO:0007669"/>
    <property type="project" value="UniProtKB-SubCell"/>
</dbReference>
<sequence>MATLTVSLVQIFATISGQGQYKIINLPQYTTHNSFIKKNMVPGGYGGGGSSSGWYTGTGSGGGQTAVKFVNNDLFHRVIVSGGGGGTDDGNDDDGTGGAGGNLVAQGWFANGNYVGNYLAKSDSGFSFGQGEAAIDAKSRNSKGVQSYDMNDIAGAGGGWFGGFASHSPISGAGGGSSWALTEDAVIPPGVIDARDEFYENPVMKNYAFTKTSGFLFFDVQHAAGVWQGNGKLIITF</sequence>
<keyword evidence="18" id="KW-1185">Reference proteome</keyword>
<dbReference type="GO" id="GO:0005524">
    <property type="term" value="F:ATP binding"/>
    <property type="evidence" value="ECO:0007669"/>
    <property type="project" value="UniProtKB-KW"/>
</dbReference>
<keyword evidence="6" id="KW-0732">Signal</keyword>
<evidence type="ECO:0000256" key="15">
    <source>
        <dbReference type="ARBA" id="ARBA00023180"/>
    </source>
</evidence>
<organism evidence="17 18">
    <name type="scientific">Trichomonas vaginalis (strain ATCC PRA-98 / G3)</name>
    <dbReference type="NCBI Taxonomy" id="412133"/>
    <lineage>
        <taxon>Eukaryota</taxon>
        <taxon>Metamonada</taxon>
        <taxon>Parabasalia</taxon>
        <taxon>Trichomonadida</taxon>
        <taxon>Trichomonadidae</taxon>
        <taxon>Trichomonas</taxon>
    </lineage>
</organism>
<evidence type="ECO:0000256" key="10">
    <source>
        <dbReference type="ARBA" id="ARBA00022989"/>
    </source>
</evidence>
<feature type="domain" description="ALK/LTK-like glycine-rich" evidence="16">
    <location>
        <begin position="9"/>
        <end position="237"/>
    </location>
</feature>
<keyword evidence="13" id="KW-1015">Disulfide bond</keyword>
<evidence type="ECO:0000256" key="5">
    <source>
        <dbReference type="ARBA" id="ARBA00022692"/>
    </source>
</evidence>
<dbReference type="AlphaFoldDB" id="A2FD39"/>
<dbReference type="InParanoid" id="A2FD39"/>
<evidence type="ECO:0000256" key="9">
    <source>
        <dbReference type="ARBA" id="ARBA00022840"/>
    </source>
</evidence>
<keyword evidence="7" id="KW-0547">Nucleotide-binding</keyword>
<reference evidence="17" key="1">
    <citation type="submission" date="2006-10" db="EMBL/GenBank/DDBJ databases">
        <authorList>
            <person name="Amadeo P."/>
            <person name="Zhao Q."/>
            <person name="Wortman J."/>
            <person name="Fraser-Liggett C."/>
            <person name="Carlton J."/>
        </authorList>
    </citation>
    <scope>NUCLEOTIDE SEQUENCE</scope>
    <source>
        <strain evidence="17">G3</strain>
    </source>
</reference>
<dbReference type="VEuPathDB" id="TrichDB:TVAGG3_0834400"/>
<keyword evidence="8" id="KW-0418">Kinase</keyword>
<protein>
    <recommendedName>
        <fullName evidence="2">receptor protein-tyrosine kinase</fullName>
        <ecNumber evidence="2">2.7.10.1</ecNumber>
    </recommendedName>
</protein>
<dbReference type="KEGG" id="tva:4754970"/>
<keyword evidence="15" id="KW-0325">Glycoprotein</keyword>
<evidence type="ECO:0000256" key="14">
    <source>
        <dbReference type="ARBA" id="ARBA00023170"/>
    </source>
</evidence>
<keyword evidence="3" id="KW-1003">Cell membrane</keyword>
<dbReference type="InterPro" id="IPR055163">
    <property type="entry name" value="ALK/LTK-like_GRD"/>
</dbReference>
<dbReference type="VEuPathDB" id="TrichDB:TVAG_355520"/>
<evidence type="ECO:0000256" key="6">
    <source>
        <dbReference type="ARBA" id="ARBA00022729"/>
    </source>
</evidence>
<proteinExistence type="predicted"/>
<accession>A2FD39</accession>
<evidence type="ECO:0000256" key="7">
    <source>
        <dbReference type="ARBA" id="ARBA00022741"/>
    </source>
</evidence>
<dbReference type="RefSeq" id="XP_001310121.1">
    <property type="nucleotide sequence ID" value="XM_001310120.1"/>
</dbReference>
<keyword evidence="10" id="KW-1133">Transmembrane helix</keyword>
<dbReference type="EC" id="2.7.10.1" evidence="2"/>
<reference evidence="17" key="2">
    <citation type="journal article" date="2007" name="Science">
        <title>Draft genome sequence of the sexually transmitted pathogen Trichomonas vaginalis.</title>
        <authorList>
            <person name="Carlton J.M."/>
            <person name="Hirt R.P."/>
            <person name="Silva J.C."/>
            <person name="Delcher A.L."/>
            <person name="Schatz M."/>
            <person name="Zhao Q."/>
            <person name="Wortman J.R."/>
            <person name="Bidwell S.L."/>
            <person name="Alsmark U.C.M."/>
            <person name="Besteiro S."/>
            <person name="Sicheritz-Ponten T."/>
            <person name="Noel C.J."/>
            <person name="Dacks J.B."/>
            <person name="Foster P.G."/>
            <person name="Simillion C."/>
            <person name="Van de Peer Y."/>
            <person name="Miranda-Saavedra D."/>
            <person name="Barton G.J."/>
            <person name="Westrop G.D."/>
            <person name="Mueller S."/>
            <person name="Dessi D."/>
            <person name="Fiori P.L."/>
            <person name="Ren Q."/>
            <person name="Paulsen I."/>
            <person name="Zhang H."/>
            <person name="Bastida-Corcuera F.D."/>
            <person name="Simoes-Barbosa A."/>
            <person name="Brown M.T."/>
            <person name="Hayes R.D."/>
            <person name="Mukherjee M."/>
            <person name="Okumura C.Y."/>
            <person name="Schneider R."/>
            <person name="Smith A.J."/>
            <person name="Vanacova S."/>
            <person name="Villalvazo M."/>
            <person name="Haas B.J."/>
            <person name="Pertea M."/>
            <person name="Feldblyum T.V."/>
            <person name="Utterback T.R."/>
            <person name="Shu C.L."/>
            <person name="Osoegawa K."/>
            <person name="de Jong P.J."/>
            <person name="Hrdy I."/>
            <person name="Horvathova L."/>
            <person name="Zubacova Z."/>
            <person name="Dolezal P."/>
            <person name="Malik S.B."/>
            <person name="Logsdon J.M. Jr."/>
            <person name="Henze K."/>
            <person name="Gupta A."/>
            <person name="Wang C.C."/>
            <person name="Dunne R.L."/>
            <person name="Upcroft J.A."/>
            <person name="Upcroft P."/>
            <person name="White O."/>
            <person name="Salzberg S.L."/>
            <person name="Tang P."/>
            <person name="Chiu C.-H."/>
            <person name="Lee Y.-S."/>
            <person name="Embley T.M."/>
            <person name="Coombs G.H."/>
            <person name="Mottram J.C."/>
            <person name="Tachezy J."/>
            <person name="Fraser-Liggett C.M."/>
            <person name="Johnson P.J."/>
        </authorList>
    </citation>
    <scope>NUCLEOTIDE SEQUENCE [LARGE SCALE GENOMIC DNA]</scope>
    <source>
        <strain evidence="17">G3</strain>
    </source>
</reference>
<dbReference type="Proteomes" id="UP000001542">
    <property type="component" value="Unassembled WGS sequence"/>
</dbReference>
<keyword evidence="5" id="KW-0812">Transmembrane</keyword>
<evidence type="ECO:0000256" key="4">
    <source>
        <dbReference type="ARBA" id="ARBA00022679"/>
    </source>
</evidence>